<keyword evidence="3" id="KW-1185">Reference proteome</keyword>
<dbReference type="RefSeq" id="XP_052947810.1">
    <property type="nucleotide sequence ID" value="XM_053091975.1"/>
</dbReference>
<proteinExistence type="predicted"/>
<evidence type="ECO:0000313" key="3">
    <source>
        <dbReference type="Proteomes" id="UP001164286"/>
    </source>
</evidence>
<name>A0AA38HBB8_9TREE</name>
<gene>
    <name evidence="2" type="ORF">MKK02DRAFT_42415</name>
</gene>
<evidence type="ECO:0000256" key="1">
    <source>
        <dbReference type="SAM" id="MobiDB-lite"/>
    </source>
</evidence>
<dbReference type="Proteomes" id="UP001164286">
    <property type="component" value="Unassembled WGS sequence"/>
</dbReference>
<dbReference type="AlphaFoldDB" id="A0AA38HBB8"/>
<feature type="compositionally biased region" description="Pro residues" evidence="1">
    <location>
        <begin position="259"/>
        <end position="271"/>
    </location>
</feature>
<feature type="region of interest" description="Disordered" evidence="1">
    <location>
        <begin position="259"/>
        <end position="282"/>
    </location>
</feature>
<dbReference type="GeneID" id="77731180"/>
<protein>
    <submittedName>
        <fullName evidence="2">Uncharacterized protein</fullName>
    </submittedName>
</protein>
<organism evidence="2 3">
    <name type="scientific">Dioszegia hungarica</name>
    <dbReference type="NCBI Taxonomy" id="4972"/>
    <lineage>
        <taxon>Eukaryota</taxon>
        <taxon>Fungi</taxon>
        <taxon>Dikarya</taxon>
        <taxon>Basidiomycota</taxon>
        <taxon>Agaricomycotina</taxon>
        <taxon>Tremellomycetes</taxon>
        <taxon>Tremellales</taxon>
        <taxon>Bulleribasidiaceae</taxon>
        <taxon>Dioszegia</taxon>
    </lineage>
</organism>
<dbReference type="EMBL" id="JAKWFO010000003">
    <property type="protein sequence ID" value="KAI9638033.1"/>
    <property type="molecule type" value="Genomic_DNA"/>
</dbReference>
<sequence>MLAVAVSFANSTLAPRDAPLWEIKDALGTYYYDLTGRDICGVNGCQQPGWSKSSGMDTAITKCGQLPMNDPKLNTNRIVALDWSAIMTDRRAFCGKEVEVYRADGTKFEFSEGPLVLWEACERCMCEKAIDFSALAHAELMNGRGGACSPTNPHGLRVVVTNNQIWEPDLGQLGAGVASTWSPTKKIAPIPLHVTNPSPVYPCRTPGNTCAFVRPDTGGMPDPNLRGPCVTYPEAIESTINWPLALPVQAKIGEWPAQVPAPPATLGPPAAPQVANSQPPPAGPLGKCVGQSTHSCVGKTPAVCDALGNWVQIASACPGSCVMQANNAPGCV</sequence>
<reference evidence="2" key="1">
    <citation type="journal article" date="2022" name="G3 (Bethesda)">
        <title>High quality genome of the basidiomycete yeast Dioszegia hungarica PDD-24b-2 isolated from cloud water.</title>
        <authorList>
            <person name="Jarrige D."/>
            <person name="Haridas S."/>
            <person name="Bleykasten-Grosshans C."/>
            <person name="Joly M."/>
            <person name="Nadalig T."/>
            <person name="Sancelme M."/>
            <person name="Vuilleumier S."/>
            <person name="Grigoriev I.V."/>
            <person name="Amato P."/>
            <person name="Bringel F."/>
        </authorList>
    </citation>
    <scope>NUCLEOTIDE SEQUENCE</scope>
    <source>
        <strain evidence="2">PDD-24b-2</strain>
    </source>
</reference>
<evidence type="ECO:0000313" key="2">
    <source>
        <dbReference type="EMBL" id="KAI9638033.1"/>
    </source>
</evidence>
<comment type="caution">
    <text evidence="2">The sequence shown here is derived from an EMBL/GenBank/DDBJ whole genome shotgun (WGS) entry which is preliminary data.</text>
</comment>
<accession>A0AA38HBB8</accession>